<protein>
    <submittedName>
        <fullName evidence="3">Uncharacterized protein</fullName>
    </submittedName>
</protein>
<evidence type="ECO:0000256" key="1">
    <source>
        <dbReference type="SAM" id="MobiDB-lite"/>
    </source>
</evidence>
<feature type="region of interest" description="Disordered" evidence="1">
    <location>
        <begin position="1"/>
        <end position="29"/>
    </location>
</feature>
<keyword evidence="2" id="KW-0472">Membrane</keyword>
<evidence type="ECO:0000313" key="3">
    <source>
        <dbReference type="EMBL" id="KAF5320752.1"/>
    </source>
</evidence>
<keyword evidence="4" id="KW-1185">Reference proteome</keyword>
<feature type="transmembrane region" description="Helical" evidence="2">
    <location>
        <begin position="280"/>
        <end position="298"/>
    </location>
</feature>
<accession>A0A8H5BEK2</accession>
<proteinExistence type="predicted"/>
<feature type="transmembrane region" description="Helical" evidence="2">
    <location>
        <begin position="251"/>
        <end position="274"/>
    </location>
</feature>
<evidence type="ECO:0000256" key="2">
    <source>
        <dbReference type="SAM" id="Phobius"/>
    </source>
</evidence>
<dbReference type="Proteomes" id="UP000567179">
    <property type="component" value="Unassembled WGS sequence"/>
</dbReference>
<sequence>MNRPRFPVEKHDHSRRLSPLPDSILSGTGADESVSGTGVVYNSNSTSILRLLRTCDAEVNISFDLDFDGELPFSAATATTGIGLDADAGVALGTSSGEIILLRPPPPLHPCRLQVILHYPKAQVFHHVDSRRHLPHLLFLSISLVSASKIHNHRNNVTDDDCLYLLYGVCPSFFVYVYVWTCDRWVIAVSPHGEIESFWGEAQYHGVVEDKQNGNADGVLEVYEQVYEQSRPSVTSRRFLTPVRSSPSPSIFLSLSFFLASDSIYRFIIVFYYIRARHPAFSFLCIPFIVMFIAFRGTRADLLRQARFNQKITNEVEAPELLVEIEVTRHSRSLCVFLCFFLTPSGASPLSMFLTFIRGSFFPVEFETAAARNAQDNRATTFAGEITFGLLRVRGMPPRWVLISHGLHIAAFPSV</sequence>
<organism evidence="3 4">
    <name type="scientific">Psilocybe cf. subviscida</name>
    <dbReference type="NCBI Taxonomy" id="2480587"/>
    <lineage>
        <taxon>Eukaryota</taxon>
        <taxon>Fungi</taxon>
        <taxon>Dikarya</taxon>
        <taxon>Basidiomycota</taxon>
        <taxon>Agaricomycotina</taxon>
        <taxon>Agaricomycetes</taxon>
        <taxon>Agaricomycetidae</taxon>
        <taxon>Agaricales</taxon>
        <taxon>Agaricineae</taxon>
        <taxon>Strophariaceae</taxon>
        <taxon>Psilocybe</taxon>
    </lineage>
</organism>
<gene>
    <name evidence="3" type="ORF">D9619_000004</name>
</gene>
<keyword evidence="2" id="KW-0812">Transmembrane</keyword>
<evidence type="ECO:0000313" key="4">
    <source>
        <dbReference type="Proteomes" id="UP000567179"/>
    </source>
</evidence>
<name>A0A8H5BEK2_9AGAR</name>
<reference evidence="3 4" key="1">
    <citation type="journal article" date="2020" name="ISME J.">
        <title>Uncovering the hidden diversity of litter-decomposition mechanisms in mushroom-forming fungi.</title>
        <authorList>
            <person name="Floudas D."/>
            <person name="Bentzer J."/>
            <person name="Ahren D."/>
            <person name="Johansson T."/>
            <person name="Persson P."/>
            <person name="Tunlid A."/>
        </authorList>
    </citation>
    <scope>NUCLEOTIDE SEQUENCE [LARGE SCALE GENOMIC DNA]</scope>
    <source>
        <strain evidence="3 4">CBS 101986</strain>
    </source>
</reference>
<dbReference type="AlphaFoldDB" id="A0A8H5BEK2"/>
<feature type="compositionally biased region" description="Basic and acidic residues" evidence="1">
    <location>
        <begin position="1"/>
        <end position="12"/>
    </location>
</feature>
<keyword evidence="2" id="KW-1133">Transmembrane helix</keyword>
<dbReference type="EMBL" id="JAACJJ010000028">
    <property type="protein sequence ID" value="KAF5320752.1"/>
    <property type="molecule type" value="Genomic_DNA"/>
</dbReference>
<comment type="caution">
    <text evidence="3">The sequence shown here is derived from an EMBL/GenBank/DDBJ whole genome shotgun (WGS) entry which is preliminary data.</text>
</comment>